<keyword evidence="1" id="KW-0472">Membrane</keyword>
<feature type="transmembrane region" description="Helical" evidence="1">
    <location>
        <begin position="116"/>
        <end position="144"/>
    </location>
</feature>
<dbReference type="EMBL" id="VJMJ01000009">
    <property type="protein sequence ID" value="KAF0744702.1"/>
    <property type="molecule type" value="Genomic_DNA"/>
</dbReference>
<protein>
    <submittedName>
        <fullName evidence="2">Uncharacterized protein</fullName>
    </submittedName>
</protein>
<evidence type="ECO:0000313" key="2">
    <source>
        <dbReference type="EMBL" id="KAF0744702.1"/>
    </source>
</evidence>
<reference evidence="2 3" key="1">
    <citation type="submission" date="2019-07" db="EMBL/GenBank/DDBJ databases">
        <title>Genomics analysis of Aphanomyces spp. identifies a new class of oomycete effector associated with host adaptation.</title>
        <authorList>
            <person name="Gaulin E."/>
        </authorList>
    </citation>
    <scope>NUCLEOTIDE SEQUENCE [LARGE SCALE GENOMIC DNA]</scope>
    <source>
        <strain evidence="2 3">ATCC 201684</strain>
    </source>
</reference>
<keyword evidence="1" id="KW-1133">Transmembrane helix</keyword>
<feature type="transmembrane region" description="Helical" evidence="1">
    <location>
        <begin position="23"/>
        <end position="56"/>
    </location>
</feature>
<evidence type="ECO:0000256" key="1">
    <source>
        <dbReference type="SAM" id="Phobius"/>
    </source>
</evidence>
<gene>
    <name evidence="2" type="ORF">Ae201684_001159</name>
</gene>
<accession>A0A6G0XW33</accession>
<feature type="transmembrane region" description="Helical" evidence="1">
    <location>
        <begin position="76"/>
        <end position="104"/>
    </location>
</feature>
<proteinExistence type="predicted"/>
<evidence type="ECO:0000313" key="3">
    <source>
        <dbReference type="Proteomes" id="UP000481153"/>
    </source>
</evidence>
<dbReference type="Proteomes" id="UP000481153">
    <property type="component" value="Unassembled WGS sequence"/>
</dbReference>
<comment type="caution">
    <text evidence="2">The sequence shown here is derived from an EMBL/GenBank/DDBJ whole genome shotgun (WGS) entry which is preliminary data.</text>
</comment>
<keyword evidence="3" id="KW-1185">Reference proteome</keyword>
<organism evidence="2 3">
    <name type="scientific">Aphanomyces euteiches</name>
    <dbReference type="NCBI Taxonomy" id="100861"/>
    <lineage>
        <taxon>Eukaryota</taxon>
        <taxon>Sar</taxon>
        <taxon>Stramenopiles</taxon>
        <taxon>Oomycota</taxon>
        <taxon>Saprolegniomycetes</taxon>
        <taxon>Saprolegniales</taxon>
        <taxon>Verrucalvaceae</taxon>
        <taxon>Aphanomyces</taxon>
    </lineage>
</organism>
<keyword evidence="1" id="KW-0812">Transmembrane</keyword>
<name>A0A6G0XW33_9STRA</name>
<dbReference type="AlphaFoldDB" id="A0A6G0XW33"/>
<sequence length="253" mass="27755">MCDNRMTSEKSNSHKDGRVKSSLFHYAEVVGLCFLAFVSVCGCGVVSVCLLGFVLWVSSGCFSSGCSFGCFVGDFLSASVLVACLSVLSGDLFSASVGGLSVCLRHVSVCFLPRSLSVCILAGGFCVRPFLCVILALSHITALWRKTITFRLKAQYTAQIQSCFLSLLPWSCLRLFWRCSSASFSWRRNARMTVRTFSCAVLLFLPQSDKKQKKGDTLSNHFKTVASSGVLCNFISPLGHRFSFLLIWMPKPP</sequence>